<evidence type="ECO:0000313" key="7">
    <source>
        <dbReference type="EMBL" id="PNW86177.1"/>
    </source>
</evidence>
<dbReference type="GO" id="GO:0004674">
    <property type="term" value="F:protein serine/threonine kinase activity"/>
    <property type="evidence" value="ECO:0000318"/>
    <property type="project" value="GO_Central"/>
</dbReference>
<proteinExistence type="predicted"/>
<dbReference type="OrthoDB" id="541276at2759"/>
<dbReference type="GO" id="GO:0005524">
    <property type="term" value="F:ATP binding"/>
    <property type="evidence" value="ECO:0007669"/>
    <property type="project" value="UniProtKB-UniRule"/>
</dbReference>
<evidence type="ECO:0000256" key="4">
    <source>
        <dbReference type="ARBA" id="ARBA00022777"/>
    </source>
</evidence>
<keyword evidence="3" id="KW-0547">Nucleotide-binding</keyword>
<gene>
    <name evidence="7" type="ORF">CHLRE_02g075900v5</name>
</gene>
<dbReference type="FunFam" id="1.10.510.10:FF:001617">
    <property type="entry name" value="Ser/thr protein kinase"/>
    <property type="match status" value="1"/>
</dbReference>
<feature type="compositionally biased region" description="Low complexity" evidence="6">
    <location>
        <begin position="399"/>
        <end position="408"/>
    </location>
</feature>
<dbReference type="KEGG" id="cre:CHLRE_02g075900v5"/>
<name>A8IA26_CHLRE</name>
<keyword evidence="4" id="KW-0418">Kinase</keyword>
<dbReference type="PaxDb" id="3055-EDP06816"/>
<dbReference type="OMA" id="EHEARWF"/>
<keyword evidence="1" id="KW-0723">Serine/threonine-protein kinase</keyword>
<dbReference type="CDD" id="cd14003">
    <property type="entry name" value="STKc_AMPK-like"/>
    <property type="match status" value="1"/>
</dbReference>
<accession>A8IA26</accession>
<dbReference type="InterPro" id="IPR000719">
    <property type="entry name" value="Prot_kinase_dom"/>
</dbReference>
<evidence type="ECO:0000256" key="6">
    <source>
        <dbReference type="SAM" id="MobiDB-lite"/>
    </source>
</evidence>
<dbReference type="PROSITE" id="PS50011">
    <property type="entry name" value="PROTEIN_KINASE_DOM"/>
    <property type="match status" value="1"/>
</dbReference>
<evidence type="ECO:0000256" key="1">
    <source>
        <dbReference type="ARBA" id="ARBA00022527"/>
    </source>
</evidence>
<organism evidence="7 8">
    <name type="scientific">Chlamydomonas reinhardtii</name>
    <name type="common">Chlamydomonas smithii</name>
    <dbReference type="NCBI Taxonomy" id="3055"/>
    <lineage>
        <taxon>Eukaryota</taxon>
        <taxon>Viridiplantae</taxon>
        <taxon>Chlorophyta</taxon>
        <taxon>core chlorophytes</taxon>
        <taxon>Chlorophyceae</taxon>
        <taxon>CS clade</taxon>
        <taxon>Chlamydomonadales</taxon>
        <taxon>Chlamydomonadaceae</taxon>
        <taxon>Chlamydomonas</taxon>
    </lineage>
</organism>
<dbReference type="AlphaFoldDB" id="A8IA26"/>
<dbReference type="SUPFAM" id="SSF56112">
    <property type="entry name" value="Protein kinase-like (PK-like)"/>
    <property type="match status" value="1"/>
</dbReference>
<dbReference type="InterPro" id="IPR011009">
    <property type="entry name" value="Kinase-like_dom_sf"/>
</dbReference>
<dbReference type="InParanoid" id="A8IA26"/>
<dbReference type="HOGENOM" id="CLU_000288_63_0_1"/>
<dbReference type="Pfam" id="PF00069">
    <property type="entry name" value="Pkinase"/>
    <property type="match status" value="1"/>
</dbReference>
<dbReference type="InterPro" id="IPR017441">
    <property type="entry name" value="Protein_kinase_ATP_BS"/>
</dbReference>
<keyword evidence="5" id="KW-0067">ATP-binding</keyword>
<keyword evidence="2" id="KW-0808">Transferase</keyword>
<dbReference type="Gramene" id="PNW86177">
    <property type="protein sequence ID" value="PNW86177"/>
    <property type="gene ID" value="CHLRE_02g075900v5"/>
</dbReference>
<dbReference type="eggNOG" id="KOG0583">
    <property type="taxonomic scope" value="Eukaryota"/>
</dbReference>
<dbReference type="RefSeq" id="XP_001701841.1">
    <property type="nucleotide sequence ID" value="XM_001701789.2"/>
</dbReference>
<dbReference type="GeneID" id="5727204"/>
<dbReference type="PANTHER" id="PTHR24346:SF82">
    <property type="entry name" value="KP78A-RELATED"/>
    <property type="match status" value="1"/>
</dbReference>
<dbReference type="PANTHER" id="PTHR24346">
    <property type="entry name" value="MAP/MICROTUBULE AFFINITY-REGULATING KINASE"/>
    <property type="match status" value="1"/>
</dbReference>
<dbReference type="PROSITE" id="PS00107">
    <property type="entry name" value="PROTEIN_KINASE_ATP"/>
    <property type="match status" value="1"/>
</dbReference>
<sequence length="408" mass="45602">MASAPSAPPNNPLSGQSGYQFVKALGTGAFGSVLLYRRQLTEGGPIEEVAVKVISREECSDFNLVSREVHSHRILVHPHVIRFKRLGLTPDKRFLYMVMEYADRGDLLDYLRRRGRFREHEARWFFQQLVFGLDYCHQRGVVNRDLKPENLLLKRTPDARQELTQGDLEHPFNLHLKIADFGLSKEGMHSQPKSRVGTVTYMAPEVLRAGPSRRYDGNKADIWSAGIVLYVMLFARAPFDDPLATTDKARRDATMQQILRGEWNVPASVPVAPECLDLLRGILSPDPNTRFTLAQIMSHPWFSVGLPPAALTMNTVLVRQQTAQPPPYEQSVEDVNTVLEEATQRPGHGQGGGLGGSEITDSGFMTMIADEMEEENRRHNAPYMVDPYPGQGQPGAGRPGQPAAPQQR</sequence>
<dbReference type="SMART" id="SM00220">
    <property type="entry name" value="S_TKc"/>
    <property type="match status" value="1"/>
</dbReference>
<evidence type="ECO:0000313" key="8">
    <source>
        <dbReference type="Proteomes" id="UP000006906"/>
    </source>
</evidence>
<feature type="region of interest" description="Disordered" evidence="6">
    <location>
        <begin position="370"/>
        <end position="408"/>
    </location>
</feature>
<dbReference type="Proteomes" id="UP000006906">
    <property type="component" value="Chromosome 2"/>
</dbReference>
<evidence type="ECO:0000256" key="5">
    <source>
        <dbReference type="ARBA" id="ARBA00022840"/>
    </source>
</evidence>
<dbReference type="EMBL" id="CM008963">
    <property type="protein sequence ID" value="PNW86177.1"/>
    <property type="molecule type" value="Genomic_DNA"/>
</dbReference>
<dbReference type="Gene3D" id="1.10.510.10">
    <property type="entry name" value="Transferase(Phosphotransferase) domain 1"/>
    <property type="match status" value="1"/>
</dbReference>
<reference evidence="7 8" key="1">
    <citation type="journal article" date="2007" name="Science">
        <title>The Chlamydomonas genome reveals the evolution of key animal and plant functions.</title>
        <authorList>
            <person name="Merchant S.S."/>
            <person name="Prochnik S.E."/>
            <person name="Vallon O."/>
            <person name="Harris E.H."/>
            <person name="Karpowicz S.J."/>
            <person name="Witman G.B."/>
            <person name="Terry A."/>
            <person name="Salamov A."/>
            <person name="Fritz-Laylin L.K."/>
            <person name="Marechal-Drouard L."/>
            <person name="Marshall W.F."/>
            <person name="Qu L.H."/>
            <person name="Nelson D.R."/>
            <person name="Sanderfoot A.A."/>
            <person name="Spalding M.H."/>
            <person name="Kapitonov V.V."/>
            <person name="Ren Q."/>
            <person name="Ferris P."/>
            <person name="Lindquist E."/>
            <person name="Shapiro H."/>
            <person name="Lucas S.M."/>
            <person name="Grimwood J."/>
            <person name="Schmutz J."/>
            <person name="Cardol P."/>
            <person name="Cerutti H."/>
            <person name="Chanfreau G."/>
            <person name="Chen C.L."/>
            <person name="Cognat V."/>
            <person name="Croft M.T."/>
            <person name="Dent R."/>
            <person name="Dutcher S."/>
            <person name="Fernandez E."/>
            <person name="Fukuzawa H."/>
            <person name="Gonzalez-Ballester D."/>
            <person name="Gonzalez-Halphen D."/>
            <person name="Hallmann A."/>
            <person name="Hanikenne M."/>
            <person name="Hippler M."/>
            <person name="Inwood W."/>
            <person name="Jabbari K."/>
            <person name="Kalanon M."/>
            <person name="Kuras R."/>
            <person name="Lefebvre P.A."/>
            <person name="Lemaire S.D."/>
            <person name="Lobanov A.V."/>
            <person name="Lohr M."/>
            <person name="Manuell A."/>
            <person name="Meier I."/>
            <person name="Mets L."/>
            <person name="Mittag M."/>
            <person name="Mittelmeier T."/>
            <person name="Moroney J.V."/>
            <person name="Moseley J."/>
            <person name="Napoli C."/>
            <person name="Nedelcu A.M."/>
            <person name="Niyogi K."/>
            <person name="Novoselov S.V."/>
            <person name="Paulsen I.T."/>
            <person name="Pazour G."/>
            <person name="Purton S."/>
            <person name="Ral J.P."/>
            <person name="Riano-Pachon D.M."/>
            <person name="Riekhof W."/>
            <person name="Rymarquis L."/>
            <person name="Schroda M."/>
            <person name="Stern D."/>
            <person name="Umen J."/>
            <person name="Willows R."/>
            <person name="Wilson N."/>
            <person name="Zimmer S.L."/>
            <person name="Allmer J."/>
            <person name="Balk J."/>
            <person name="Bisova K."/>
            <person name="Chen C.J."/>
            <person name="Elias M."/>
            <person name="Gendler K."/>
            <person name="Hauser C."/>
            <person name="Lamb M.R."/>
            <person name="Ledford H."/>
            <person name="Long J.C."/>
            <person name="Minagawa J."/>
            <person name="Page M.D."/>
            <person name="Pan J."/>
            <person name="Pootakham W."/>
            <person name="Roje S."/>
            <person name="Rose A."/>
            <person name="Stahlberg E."/>
            <person name="Terauchi A.M."/>
            <person name="Yang P."/>
            <person name="Ball S."/>
            <person name="Bowler C."/>
            <person name="Dieckmann C.L."/>
            <person name="Gladyshev V.N."/>
            <person name="Green P."/>
            <person name="Jorgensen R."/>
            <person name="Mayfield S."/>
            <person name="Mueller-Roeber B."/>
            <person name="Rajamani S."/>
            <person name="Sayre R.T."/>
            <person name="Brokstein P."/>
            <person name="Dubchak I."/>
            <person name="Goodstein D."/>
            <person name="Hornick L."/>
            <person name="Huang Y.W."/>
            <person name="Jhaveri J."/>
            <person name="Luo Y."/>
            <person name="Martinez D."/>
            <person name="Ngau W.C."/>
            <person name="Otillar B."/>
            <person name="Poliakov A."/>
            <person name="Porter A."/>
            <person name="Szajkowski L."/>
            <person name="Werner G."/>
            <person name="Zhou K."/>
            <person name="Grigoriev I.V."/>
            <person name="Rokhsar D.S."/>
            <person name="Grossman A.R."/>
        </authorList>
    </citation>
    <scope>NUCLEOTIDE SEQUENCE [LARGE SCALE GENOMIC DNA]</scope>
    <source>
        <strain evidence="8">CC-503</strain>
    </source>
</reference>
<protein>
    <submittedName>
        <fullName evidence="7">Uncharacterized protein</fullName>
    </submittedName>
</protein>
<evidence type="ECO:0000256" key="3">
    <source>
        <dbReference type="ARBA" id="ARBA00022741"/>
    </source>
</evidence>
<evidence type="ECO:0000256" key="2">
    <source>
        <dbReference type="ARBA" id="ARBA00022679"/>
    </source>
</evidence>
<keyword evidence="8" id="KW-1185">Reference proteome</keyword>
<dbReference type="STRING" id="3055.A8IA26"/>